<name>A0AAD2D6K6_EUPCR</name>
<proteinExistence type="predicted"/>
<feature type="chain" id="PRO_5042240963" description="DUF3108 domain-containing protein" evidence="1">
    <location>
        <begin position="21"/>
        <end position="208"/>
    </location>
</feature>
<gene>
    <name evidence="2" type="ORF">ECRASSUSDP1_LOCUS22957</name>
</gene>
<reference evidence="2" key="1">
    <citation type="submission" date="2023-07" db="EMBL/GenBank/DDBJ databases">
        <authorList>
            <consortium name="AG Swart"/>
            <person name="Singh M."/>
            <person name="Singh A."/>
            <person name="Seah K."/>
            <person name="Emmerich C."/>
        </authorList>
    </citation>
    <scope>NUCLEOTIDE SEQUENCE</scope>
    <source>
        <strain evidence="2">DP1</strain>
    </source>
</reference>
<sequence>MKFGILQIVIIYLTIFSTSAQNLLKGPEKFWPKSFGWKAITQSPTGVDADGVFRVDGNLNIFSYTVGYLDTAFHKYTNVTYSWDFVSEESYIHTTGDDYCMMDQFNSLLKQDEGLQQFVNRIWQNHAVVINQTTVDGVEYSTVNLKYDEENNLYFKFKETELLEVSGQFLGDEIEQKVTEDIKEEEFELRNHIPASCKNISFNWAQFQ</sequence>
<evidence type="ECO:0000313" key="2">
    <source>
        <dbReference type="EMBL" id="CAI2381501.1"/>
    </source>
</evidence>
<comment type="caution">
    <text evidence="2">The sequence shown here is derived from an EMBL/GenBank/DDBJ whole genome shotgun (WGS) entry which is preliminary data.</text>
</comment>
<dbReference type="EMBL" id="CAMPGE010023580">
    <property type="protein sequence ID" value="CAI2381501.1"/>
    <property type="molecule type" value="Genomic_DNA"/>
</dbReference>
<evidence type="ECO:0000313" key="3">
    <source>
        <dbReference type="Proteomes" id="UP001295684"/>
    </source>
</evidence>
<evidence type="ECO:0008006" key="4">
    <source>
        <dbReference type="Google" id="ProtNLM"/>
    </source>
</evidence>
<keyword evidence="1" id="KW-0732">Signal</keyword>
<protein>
    <recommendedName>
        <fullName evidence="4">DUF3108 domain-containing protein</fullName>
    </recommendedName>
</protein>
<keyword evidence="3" id="KW-1185">Reference proteome</keyword>
<feature type="signal peptide" evidence="1">
    <location>
        <begin position="1"/>
        <end position="20"/>
    </location>
</feature>
<dbReference type="Proteomes" id="UP001295684">
    <property type="component" value="Unassembled WGS sequence"/>
</dbReference>
<organism evidence="2 3">
    <name type="scientific">Euplotes crassus</name>
    <dbReference type="NCBI Taxonomy" id="5936"/>
    <lineage>
        <taxon>Eukaryota</taxon>
        <taxon>Sar</taxon>
        <taxon>Alveolata</taxon>
        <taxon>Ciliophora</taxon>
        <taxon>Intramacronucleata</taxon>
        <taxon>Spirotrichea</taxon>
        <taxon>Hypotrichia</taxon>
        <taxon>Euplotida</taxon>
        <taxon>Euplotidae</taxon>
        <taxon>Moneuplotes</taxon>
    </lineage>
</organism>
<dbReference type="AlphaFoldDB" id="A0AAD2D6K6"/>
<evidence type="ECO:0000256" key="1">
    <source>
        <dbReference type="SAM" id="SignalP"/>
    </source>
</evidence>
<accession>A0AAD2D6K6</accession>